<dbReference type="GO" id="GO:0016779">
    <property type="term" value="F:nucleotidyltransferase activity"/>
    <property type="evidence" value="ECO:0007669"/>
    <property type="project" value="UniProtKB-ARBA"/>
</dbReference>
<evidence type="ECO:0000313" key="2">
    <source>
        <dbReference type="EMBL" id="SUZ72570.1"/>
    </source>
</evidence>
<name>A0A381Q0B0_9ZZZZ</name>
<evidence type="ECO:0000259" key="1">
    <source>
        <dbReference type="Pfam" id="PF12804"/>
    </source>
</evidence>
<accession>A0A381Q0B0</accession>
<dbReference type="PANTHER" id="PTHR43777:SF1">
    <property type="entry name" value="MOLYBDENUM COFACTOR CYTIDYLYLTRANSFERASE"/>
    <property type="match status" value="1"/>
</dbReference>
<reference evidence="2" key="1">
    <citation type="submission" date="2018-05" db="EMBL/GenBank/DDBJ databases">
        <authorList>
            <person name="Lanie J.A."/>
            <person name="Ng W.-L."/>
            <person name="Kazmierczak K.M."/>
            <person name="Andrzejewski T.M."/>
            <person name="Davidsen T.M."/>
            <person name="Wayne K.J."/>
            <person name="Tettelin H."/>
            <person name="Glass J.I."/>
            <person name="Rusch D."/>
            <person name="Podicherti R."/>
            <person name="Tsui H.-C.T."/>
            <person name="Winkler M.E."/>
        </authorList>
    </citation>
    <scope>NUCLEOTIDE SEQUENCE</scope>
</reference>
<gene>
    <name evidence="2" type="ORF">METZ01_LOCUS25424</name>
</gene>
<protein>
    <recommendedName>
        <fullName evidence="1">MobA-like NTP transferase domain-containing protein</fullName>
    </recommendedName>
</protein>
<dbReference type="Gene3D" id="3.90.550.10">
    <property type="entry name" value="Spore Coat Polysaccharide Biosynthesis Protein SpsA, Chain A"/>
    <property type="match status" value="1"/>
</dbReference>
<dbReference type="SUPFAM" id="SSF53448">
    <property type="entry name" value="Nucleotide-diphospho-sugar transferases"/>
    <property type="match status" value="1"/>
</dbReference>
<sequence>MVNSGLTDLLVVTGSAPVEAVLASWPQLEMLHNPDYEEGISTSLRTATNWAERGGFDALVVGLGDQPGVLSTAWRSVAASSSPIAVATYGGRAGNPVRLASSVWPMLPDSGDEGARVLMRTRPELVERVACEGSPDDVDTVEDLGRWS</sequence>
<dbReference type="PANTHER" id="PTHR43777">
    <property type="entry name" value="MOLYBDENUM COFACTOR CYTIDYLYLTRANSFERASE"/>
    <property type="match status" value="1"/>
</dbReference>
<proteinExistence type="predicted"/>
<dbReference type="InterPro" id="IPR029044">
    <property type="entry name" value="Nucleotide-diphossugar_trans"/>
</dbReference>
<dbReference type="EMBL" id="UINC01001150">
    <property type="protein sequence ID" value="SUZ72570.1"/>
    <property type="molecule type" value="Genomic_DNA"/>
</dbReference>
<organism evidence="2">
    <name type="scientific">marine metagenome</name>
    <dbReference type="NCBI Taxonomy" id="408172"/>
    <lineage>
        <taxon>unclassified sequences</taxon>
        <taxon>metagenomes</taxon>
        <taxon>ecological metagenomes</taxon>
    </lineage>
</organism>
<dbReference type="Pfam" id="PF12804">
    <property type="entry name" value="NTP_transf_3"/>
    <property type="match status" value="1"/>
</dbReference>
<feature type="domain" description="MobA-like NTP transferase" evidence="1">
    <location>
        <begin position="5"/>
        <end position="122"/>
    </location>
</feature>
<dbReference type="InterPro" id="IPR025877">
    <property type="entry name" value="MobA-like_NTP_Trfase"/>
</dbReference>
<dbReference type="AlphaFoldDB" id="A0A381Q0B0"/>